<dbReference type="Proteomes" id="UP000199039">
    <property type="component" value="Unassembled WGS sequence"/>
</dbReference>
<organism evidence="5 6">
    <name type="scientific">Sanguibacter gelidistatuariae</name>
    <dbReference type="NCBI Taxonomy" id="1814289"/>
    <lineage>
        <taxon>Bacteria</taxon>
        <taxon>Bacillati</taxon>
        <taxon>Actinomycetota</taxon>
        <taxon>Actinomycetes</taxon>
        <taxon>Micrococcales</taxon>
        <taxon>Sanguibacteraceae</taxon>
        <taxon>Sanguibacter</taxon>
    </lineage>
</organism>
<feature type="region of interest" description="Disordered" evidence="2">
    <location>
        <begin position="80"/>
        <end position="111"/>
    </location>
</feature>
<keyword evidence="3" id="KW-1133">Transmembrane helix</keyword>
<dbReference type="Gene3D" id="2.60.40.1240">
    <property type="match status" value="1"/>
</dbReference>
<dbReference type="STRING" id="1814289.SAMN05216410_1904"/>
<dbReference type="OrthoDB" id="3430849at2"/>
<dbReference type="EMBL" id="FMYH01000003">
    <property type="protein sequence ID" value="SDC56034.1"/>
    <property type="molecule type" value="Genomic_DNA"/>
</dbReference>
<dbReference type="AlphaFoldDB" id="A0A1G6ML76"/>
<gene>
    <name evidence="5" type="ORF">SAMN05216410_1904</name>
</gene>
<keyword evidence="3" id="KW-0472">Membrane</keyword>
<dbReference type="InterPro" id="IPR029050">
    <property type="entry name" value="Immunoprotect_excell_Ig-like"/>
</dbReference>
<feature type="domain" description="DUF4352" evidence="4">
    <location>
        <begin position="111"/>
        <end position="233"/>
    </location>
</feature>
<dbReference type="Pfam" id="PF11611">
    <property type="entry name" value="DUF4352"/>
    <property type="match status" value="1"/>
</dbReference>
<feature type="compositionally biased region" description="Low complexity" evidence="2">
    <location>
        <begin position="80"/>
        <end position="110"/>
    </location>
</feature>
<name>A0A1G6ML76_9MICO</name>
<keyword evidence="6" id="KW-1185">Reference proteome</keyword>
<dbReference type="InterPro" id="IPR029051">
    <property type="entry name" value="DUF4352"/>
</dbReference>
<evidence type="ECO:0000313" key="6">
    <source>
        <dbReference type="Proteomes" id="UP000199039"/>
    </source>
</evidence>
<accession>A0A1G6ML76</accession>
<keyword evidence="1" id="KW-0732">Signal</keyword>
<reference evidence="5 6" key="1">
    <citation type="submission" date="2016-09" db="EMBL/GenBank/DDBJ databases">
        <authorList>
            <person name="Capua I."/>
            <person name="De Benedictis P."/>
            <person name="Joannis T."/>
            <person name="Lombin L.H."/>
            <person name="Cattoli G."/>
        </authorList>
    </citation>
    <scope>NUCLEOTIDE SEQUENCE [LARGE SCALE GENOMIC DNA]</scope>
    <source>
        <strain evidence="5 6">ISLP-3</strain>
    </source>
</reference>
<evidence type="ECO:0000256" key="1">
    <source>
        <dbReference type="ARBA" id="ARBA00022729"/>
    </source>
</evidence>
<proteinExistence type="predicted"/>
<evidence type="ECO:0000256" key="3">
    <source>
        <dbReference type="SAM" id="Phobius"/>
    </source>
</evidence>
<evidence type="ECO:0000313" key="5">
    <source>
        <dbReference type="EMBL" id="SDC56034.1"/>
    </source>
</evidence>
<feature type="transmembrane region" description="Helical" evidence="3">
    <location>
        <begin position="59"/>
        <end position="76"/>
    </location>
</feature>
<keyword evidence="3" id="KW-0812">Transmembrane</keyword>
<evidence type="ECO:0000256" key="2">
    <source>
        <dbReference type="SAM" id="MobiDB-lite"/>
    </source>
</evidence>
<sequence length="239" mass="24795">MARSRGTDPSQQAQQAYEQAQLRLAQQQAQNGQPQLPPQYVVQLAPVPKKKNFFARHKIFTALLVIVVLIALSQAFSGGDKPATTPGAGATSAAPADDIPADDAPAPTTPGIGSVVADGKFEFTVNSLEPGVAHIGDATFGVDAQGQFLLVHVTVTNIGDQAQYFDSSSQKLLDAQGRTHSADSTAAVYLPDSNSFLTSINPGNTVEGIIVFDVPADASPASLELHDSPFSGGVTVAVS</sequence>
<protein>
    <recommendedName>
        <fullName evidence="4">DUF4352 domain-containing protein</fullName>
    </recommendedName>
</protein>
<dbReference type="RefSeq" id="WP_093182749.1">
    <property type="nucleotide sequence ID" value="NZ_FMYH01000003.1"/>
</dbReference>
<evidence type="ECO:0000259" key="4">
    <source>
        <dbReference type="Pfam" id="PF11611"/>
    </source>
</evidence>